<dbReference type="InterPro" id="IPR006311">
    <property type="entry name" value="TAT_signal"/>
</dbReference>
<dbReference type="InterPro" id="IPR050463">
    <property type="entry name" value="Gfo/Idh/MocA_oxidrdct_glycsds"/>
</dbReference>
<dbReference type="RefSeq" id="WP_145198442.1">
    <property type="nucleotide sequence ID" value="NZ_CP036267.1"/>
</dbReference>
<dbReference type="KEGG" id="tpol:Mal48_21030"/>
<name>A0A517QMM6_9PLAN</name>
<dbReference type="Pfam" id="PF01408">
    <property type="entry name" value="GFO_IDH_MocA"/>
    <property type="match status" value="1"/>
</dbReference>
<dbReference type="OrthoDB" id="253515at2"/>
<dbReference type="GO" id="GO:0000166">
    <property type="term" value="F:nucleotide binding"/>
    <property type="evidence" value="ECO:0007669"/>
    <property type="project" value="InterPro"/>
</dbReference>
<dbReference type="GO" id="GO:0016491">
    <property type="term" value="F:oxidoreductase activity"/>
    <property type="evidence" value="ECO:0007669"/>
    <property type="project" value="UniProtKB-KW"/>
</dbReference>
<protein>
    <submittedName>
        <fullName evidence="2">4,5-dihydroxyphthalate dehydrogenase</fullName>
        <ecNumber evidence="2">1.-.-.-</ecNumber>
    </submittedName>
</protein>
<reference evidence="2 3" key="1">
    <citation type="submission" date="2019-02" db="EMBL/GenBank/DDBJ databases">
        <title>Deep-cultivation of Planctomycetes and their phenomic and genomic characterization uncovers novel biology.</title>
        <authorList>
            <person name="Wiegand S."/>
            <person name="Jogler M."/>
            <person name="Boedeker C."/>
            <person name="Pinto D."/>
            <person name="Vollmers J."/>
            <person name="Rivas-Marin E."/>
            <person name="Kohn T."/>
            <person name="Peeters S.H."/>
            <person name="Heuer A."/>
            <person name="Rast P."/>
            <person name="Oberbeckmann S."/>
            <person name="Bunk B."/>
            <person name="Jeske O."/>
            <person name="Meyerdierks A."/>
            <person name="Storesund J.E."/>
            <person name="Kallscheuer N."/>
            <person name="Luecker S."/>
            <person name="Lage O.M."/>
            <person name="Pohl T."/>
            <person name="Merkel B.J."/>
            <person name="Hornburger P."/>
            <person name="Mueller R.-W."/>
            <person name="Bruemmer F."/>
            <person name="Labrenz M."/>
            <person name="Spormann A.M."/>
            <person name="Op den Camp H."/>
            <person name="Overmann J."/>
            <person name="Amann R."/>
            <person name="Jetten M.S.M."/>
            <person name="Mascher T."/>
            <person name="Medema M.H."/>
            <person name="Devos D.P."/>
            <person name="Kaster A.-K."/>
            <person name="Ovreas L."/>
            <person name="Rohde M."/>
            <person name="Galperin M.Y."/>
            <person name="Jogler C."/>
        </authorList>
    </citation>
    <scope>NUCLEOTIDE SEQUENCE [LARGE SCALE GENOMIC DNA]</scope>
    <source>
        <strain evidence="2 3">Mal48</strain>
    </source>
</reference>
<dbReference type="EMBL" id="CP036267">
    <property type="protein sequence ID" value="QDT32855.1"/>
    <property type="molecule type" value="Genomic_DNA"/>
</dbReference>
<dbReference type="PANTHER" id="PTHR43818">
    <property type="entry name" value="BCDNA.GH03377"/>
    <property type="match status" value="1"/>
</dbReference>
<feature type="domain" description="Gfo/Idh/MocA-like oxidoreductase N-terminal" evidence="1">
    <location>
        <begin position="44"/>
        <end position="171"/>
    </location>
</feature>
<evidence type="ECO:0000313" key="3">
    <source>
        <dbReference type="Proteomes" id="UP000315724"/>
    </source>
</evidence>
<dbReference type="InterPro" id="IPR000683">
    <property type="entry name" value="Gfo/Idh/MocA-like_OxRdtase_N"/>
</dbReference>
<accession>A0A517QMM6</accession>
<dbReference type="InterPro" id="IPR036291">
    <property type="entry name" value="NAD(P)-bd_dom_sf"/>
</dbReference>
<organism evidence="2 3">
    <name type="scientific">Thalassoglobus polymorphus</name>
    <dbReference type="NCBI Taxonomy" id="2527994"/>
    <lineage>
        <taxon>Bacteria</taxon>
        <taxon>Pseudomonadati</taxon>
        <taxon>Planctomycetota</taxon>
        <taxon>Planctomycetia</taxon>
        <taxon>Planctomycetales</taxon>
        <taxon>Planctomycetaceae</taxon>
        <taxon>Thalassoglobus</taxon>
    </lineage>
</organism>
<proteinExistence type="predicted"/>
<dbReference type="Pfam" id="PF10518">
    <property type="entry name" value="TAT_signal"/>
    <property type="match status" value="1"/>
</dbReference>
<dbReference type="Proteomes" id="UP000315724">
    <property type="component" value="Chromosome"/>
</dbReference>
<dbReference type="PROSITE" id="PS51318">
    <property type="entry name" value="TAT"/>
    <property type="match status" value="1"/>
</dbReference>
<gene>
    <name evidence="2" type="primary">pht4_1</name>
    <name evidence="2" type="ORF">Mal48_21030</name>
</gene>
<dbReference type="Gene3D" id="3.30.360.10">
    <property type="entry name" value="Dihydrodipicolinate Reductase, domain 2"/>
    <property type="match status" value="1"/>
</dbReference>
<evidence type="ECO:0000259" key="1">
    <source>
        <dbReference type="Pfam" id="PF01408"/>
    </source>
</evidence>
<dbReference type="SUPFAM" id="SSF51735">
    <property type="entry name" value="NAD(P)-binding Rossmann-fold domains"/>
    <property type="match status" value="1"/>
</dbReference>
<dbReference type="SUPFAM" id="SSF55347">
    <property type="entry name" value="Glyceraldehyde-3-phosphate dehydrogenase-like, C-terminal domain"/>
    <property type="match status" value="1"/>
</dbReference>
<sequence>MADQNANNSRRDFLKTGATVGAATALLSNFAASSKVYAAGDEILRVGLVGCGGRGTGAANQALRADPNVHLVAMGDAFPEKIERSLENLKRQKDVSDRVLVEDNHKFSGLDAYRYVIDSCDVVILATPPGFRPEHLEYAVEKGKHIFTEKPMATDAPGVRRALAAVKKAEEKGISMVAGFCWRYDSTKKALFEKVLNGDIGDVRCVYGTYLTNPVKSMPDASTRPEGMSNLEWMVRNWYNFTWLSGDGLVEQACHTVDWVAWAKNDVPPVSCTAVGGRQIPAKGGNIYDHIEINYLWEDGSRGFLAQRQISGCHNENNLYILGAKGQANMTRRGATISGSEEWKYKGETPNMYQVEHNEMFKGIREGKPINDGERMMNSTMMAIMGRMAGYTGKEVTWEMAMNSEDKLVPEVSNWDTPVEIPEMSMPGLTPFK</sequence>
<dbReference type="Gene3D" id="3.40.50.720">
    <property type="entry name" value="NAD(P)-binding Rossmann-like Domain"/>
    <property type="match status" value="1"/>
</dbReference>
<dbReference type="AlphaFoldDB" id="A0A517QMM6"/>
<dbReference type="NCBIfam" id="TIGR01409">
    <property type="entry name" value="TAT_signal_seq"/>
    <property type="match status" value="1"/>
</dbReference>
<dbReference type="PANTHER" id="PTHR43818:SF5">
    <property type="entry name" value="OXIDOREDUCTASE FAMILY PROTEIN"/>
    <property type="match status" value="1"/>
</dbReference>
<dbReference type="EC" id="1.-.-.-" evidence="2"/>
<evidence type="ECO:0000313" key="2">
    <source>
        <dbReference type="EMBL" id="QDT32855.1"/>
    </source>
</evidence>
<keyword evidence="2" id="KW-0560">Oxidoreductase</keyword>
<keyword evidence="3" id="KW-1185">Reference proteome</keyword>
<dbReference type="InterPro" id="IPR019546">
    <property type="entry name" value="TAT_signal_bac_arc"/>
</dbReference>